<dbReference type="VEuPathDB" id="FungiDB:JI435_301230"/>
<evidence type="ECO:0000313" key="1">
    <source>
        <dbReference type="EMBL" id="QRC91756.1"/>
    </source>
</evidence>
<protein>
    <submittedName>
        <fullName evidence="1">Uncharacterized protein</fullName>
    </submittedName>
</protein>
<organism evidence="1 2">
    <name type="scientific">Phaeosphaeria nodorum (strain SN15 / ATCC MYA-4574 / FGSC 10173)</name>
    <name type="common">Glume blotch fungus</name>
    <name type="synonym">Parastagonospora nodorum</name>
    <dbReference type="NCBI Taxonomy" id="321614"/>
    <lineage>
        <taxon>Eukaryota</taxon>
        <taxon>Fungi</taxon>
        <taxon>Dikarya</taxon>
        <taxon>Ascomycota</taxon>
        <taxon>Pezizomycotina</taxon>
        <taxon>Dothideomycetes</taxon>
        <taxon>Pleosporomycetidae</taxon>
        <taxon>Pleosporales</taxon>
        <taxon>Pleosporineae</taxon>
        <taxon>Phaeosphaeriaceae</taxon>
        <taxon>Parastagonospora</taxon>
    </lineage>
</organism>
<accession>A0A7U2HWZ1</accession>
<dbReference type="Proteomes" id="UP000663193">
    <property type="component" value="Chromosome 2"/>
</dbReference>
<dbReference type="AlphaFoldDB" id="A0A7U2HWZ1"/>
<name>A0A7U2HWZ1_PHANO</name>
<evidence type="ECO:0000313" key="2">
    <source>
        <dbReference type="Proteomes" id="UP000663193"/>
    </source>
</evidence>
<keyword evidence="2" id="KW-1185">Reference proteome</keyword>
<reference evidence="2" key="1">
    <citation type="journal article" date="2021" name="BMC Genomics">
        <title>Chromosome-level genome assembly and manually-curated proteome of model necrotroph Parastagonospora nodorum Sn15 reveals a genome-wide trove of candidate effector homologs, and redundancy of virulence-related functions within an accessory chromosome.</title>
        <authorList>
            <person name="Bertazzoni S."/>
            <person name="Jones D.A.B."/>
            <person name="Phan H.T."/>
            <person name="Tan K.-C."/>
            <person name="Hane J.K."/>
        </authorList>
    </citation>
    <scope>NUCLEOTIDE SEQUENCE [LARGE SCALE GENOMIC DNA]</scope>
    <source>
        <strain evidence="2">SN15 / ATCC MYA-4574 / FGSC 10173)</strain>
    </source>
</reference>
<proteinExistence type="predicted"/>
<dbReference type="EMBL" id="CP069024">
    <property type="protein sequence ID" value="QRC91756.1"/>
    <property type="molecule type" value="Genomic_DNA"/>
</dbReference>
<sequence length="112" mass="12339">MRSHVGSYTRYFLVRSDIAVIHRGEDGVRQTCCCNVCRSSVPNITIYLSMSCLSGELPRVFARKVSRCLPGESLGCLPCAFQDSRQENLQGAPIVCVAAEPISLMHDASWLC</sequence>
<gene>
    <name evidence="1" type="ORF">JI435_301230</name>
</gene>